<dbReference type="PANTHER" id="PTHR33696:SF3">
    <property type="entry name" value="FLZ-TYPE DOMAIN-CONTAINING PROTEIN"/>
    <property type="match status" value="1"/>
</dbReference>
<dbReference type="PANTHER" id="PTHR33696">
    <property type="entry name" value="T22J18.15-RELATED"/>
    <property type="match status" value="1"/>
</dbReference>
<organism evidence="2 3">
    <name type="scientific">Cinnamomum micranthum f. kanehirae</name>
    <dbReference type="NCBI Taxonomy" id="337451"/>
    <lineage>
        <taxon>Eukaryota</taxon>
        <taxon>Viridiplantae</taxon>
        <taxon>Streptophyta</taxon>
        <taxon>Embryophyta</taxon>
        <taxon>Tracheophyta</taxon>
        <taxon>Spermatophyta</taxon>
        <taxon>Magnoliopsida</taxon>
        <taxon>Magnoliidae</taxon>
        <taxon>Laurales</taxon>
        <taxon>Lauraceae</taxon>
        <taxon>Cinnamomum</taxon>
    </lineage>
</organism>
<feature type="region of interest" description="Disordered" evidence="1">
    <location>
        <begin position="190"/>
        <end position="214"/>
    </location>
</feature>
<gene>
    <name evidence="2" type="ORF">CKAN_01165000</name>
</gene>
<dbReference type="EMBL" id="QPKB01000004">
    <property type="protein sequence ID" value="RWR82910.1"/>
    <property type="molecule type" value="Genomic_DNA"/>
</dbReference>
<name>A0A443NWH8_9MAGN</name>
<dbReference type="AlphaFoldDB" id="A0A443NWH8"/>
<protein>
    <submittedName>
        <fullName evidence="2">Protein FAR1-RELATED SEQUENCE 5-like protein</fullName>
    </submittedName>
</protein>
<evidence type="ECO:0000313" key="3">
    <source>
        <dbReference type="Proteomes" id="UP000283530"/>
    </source>
</evidence>
<reference evidence="2 3" key="1">
    <citation type="journal article" date="2019" name="Nat. Plants">
        <title>Stout camphor tree genome fills gaps in understanding of flowering plant genome evolution.</title>
        <authorList>
            <person name="Chaw S.M."/>
            <person name="Liu Y.C."/>
            <person name="Wu Y.W."/>
            <person name="Wang H.Y."/>
            <person name="Lin C.I."/>
            <person name="Wu C.S."/>
            <person name="Ke H.M."/>
            <person name="Chang L.Y."/>
            <person name="Hsu C.Y."/>
            <person name="Yang H.T."/>
            <person name="Sudianto E."/>
            <person name="Hsu M.H."/>
            <person name="Wu K.P."/>
            <person name="Wang L.N."/>
            <person name="Leebens-Mack J.H."/>
            <person name="Tsai I.J."/>
        </authorList>
    </citation>
    <scope>NUCLEOTIDE SEQUENCE [LARGE SCALE GENOMIC DNA]</scope>
    <source>
        <strain evidence="3">cv. Chaw 1501</strain>
        <tissue evidence="2">Young leaves</tissue>
    </source>
</reference>
<dbReference type="Proteomes" id="UP000283530">
    <property type="component" value="Unassembled WGS sequence"/>
</dbReference>
<comment type="caution">
    <text evidence="2">The sequence shown here is derived from an EMBL/GenBank/DDBJ whole genome shotgun (WGS) entry which is preliminary data.</text>
</comment>
<evidence type="ECO:0000256" key="1">
    <source>
        <dbReference type="SAM" id="MobiDB-lite"/>
    </source>
</evidence>
<accession>A0A443NWH8</accession>
<evidence type="ECO:0000313" key="2">
    <source>
        <dbReference type="EMBL" id="RWR82910.1"/>
    </source>
</evidence>
<keyword evidence="3" id="KW-1185">Reference proteome</keyword>
<dbReference type="OrthoDB" id="745459at2759"/>
<proteinExistence type="predicted"/>
<feature type="region of interest" description="Disordered" evidence="1">
    <location>
        <begin position="27"/>
        <end position="52"/>
    </location>
</feature>
<sequence>MSHRKVYFQCKVPFSWENAPGISKETSPNGFVGHKETLKLPQSPCPTESHKTPLPPCPIESHKVLGQGIQTPLPPCPSQPPMRSATKKGSHEAFKLRPPPCPTESHKVLGQEIQIPLPPCRIQPPLKSAAKKGLAREDPFLAAYMECTKSFTEGTFSKVRSKKSMGPWKGKSLSKFSCKHSCGVREDGLVKMVHPSTPPGELLRPRSIGRRTHS</sequence>